<dbReference type="Pfam" id="PF07586">
    <property type="entry name" value="HXXSHH"/>
    <property type="match status" value="1"/>
</dbReference>
<dbReference type="STRING" id="48467.SAMN02745166_01374"/>
<evidence type="ECO:0000313" key="2">
    <source>
        <dbReference type="Proteomes" id="UP000190774"/>
    </source>
</evidence>
<accession>A0A1T4XF18</accession>
<evidence type="ECO:0008006" key="3">
    <source>
        <dbReference type="Google" id="ProtNLM"/>
    </source>
</evidence>
<protein>
    <recommendedName>
        <fullName evidence="3">Tat (Twin-arginine translocation) pathway signal sequence</fullName>
    </recommendedName>
</protein>
<dbReference type="InterPro" id="IPR006311">
    <property type="entry name" value="TAT_signal"/>
</dbReference>
<proteinExistence type="predicted"/>
<reference evidence="2" key="1">
    <citation type="submission" date="2017-02" db="EMBL/GenBank/DDBJ databases">
        <authorList>
            <person name="Varghese N."/>
            <person name="Submissions S."/>
        </authorList>
    </citation>
    <scope>NUCLEOTIDE SEQUENCE [LARGE SCALE GENOMIC DNA]</scope>
    <source>
        <strain evidence="2">ATCC 700200</strain>
    </source>
</reference>
<dbReference type="PROSITE" id="PS51318">
    <property type="entry name" value="TAT"/>
    <property type="match status" value="1"/>
</dbReference>
<evidence type="ECO:0000313" key="1">
    <source>
        <dbReference type="EMBL" id="SKA88160.1"/>
    </source>
</evidence>
<dbReference type="AlphaFoldDB" id="A0A1T4XF18"/>
<sequence>MKALNRRQFLRDLGISATALPFLAGLPSITGAPAPQKRQRLIIMFSPNGTVPGEFWPDQEGDGFELKSILKPLEAFKDKTLILHGIANKVRGDGDNHMRGMSCLLTCDELLKGNIMGGGGNPAGWASSISIDQEIKNFLQSRPETRTRFGSLEFGVAVPDRADPWTRMSYAGGNQPVAPVDDPHQMLSKLYGRMKDKESLVSILDDVRQDLKRVSSKLSARDKALLDQHMSLVRSLEQDLENADKQGALAHPVPQIDPSIELVNDNTPEISRIQIDLLVNALANDMARVATLQFMRSVGMAQMRWLGIEEGHHSLSHDPDDNKDSYAKLMKINTWFAGEFAYLAKRLSETPEATGEGSMLDNTLLVWTNELGKGNSHTLDDIPYVMVGGGCGFKMGRNLKFDKAAHNRLWMTVAHSMGHTGLKTFGKAELCEGGLLNLS</sequence>
<gene>
    <name evidence="1" type="ORF">SAMN02745166_01374</name>
</gene>
<dbReference type="RefSeq" id="WP_078812581.1">
    <property type="nucleotide sequence ID" value="NZ_FUYE01000004.1"/>
</dbReference>
<dbReference type="Proteomes" id="UP000190774">
    <property type="component" value="Unassembled WGS sequence"/>
</dbReference>
<dbReference type="InterPro" id="IPR011447">
    <property type="entry name" value="DUF1552"/>
</dbReference>
<organism evidence="1 2">
    <name type="scientific">Prosthecobacter debontii</name>
    <dbReference type="NCBI Taxonomy" id="48467"/>
    <lineage>
        <taxon>Bacteria</taxon>
        <taxon>Pseudomonadati</taxon>
        <taxon>Verrucomicrobiota</taxon>
        <taxon>Verrucomicrobiia</taxon>
        <taxon>Verrucomicrobiales</taxon>
        <taxon>Verrucomicrobiaceae</taxon>
        <taxon>Prosthecobacter</taxon>
    </lineage>
</organism>
<name>A0A1T4XF18_9BACT</name>
<dbReference type="EMBL" id="FUYE01000004">
    <property type="protein sequence ID" value="SKA88160.1"/>
    <property type="molecule type" value="Genomic_DNA"/>
</dbReference>
<dbReference type="OrthoDB" id="9146593at2"/>
<keyword evidence="2" id="KW-1185">Reference proteome</keyword>